<dbReference type="InterPro" id="IPR036180">
    <property type="entry name" value="Gelsolin-like_dom_sf"/>
</dbReference>
<dbReference type="PANTHER" id="PTHR33642">
    <property type="entry name" value="COX1/OXI3 INTRON 1 PROTEIN-RELATED"/>
    <property type="match status" value="1"/>
</dbReference>
<dbReference type="FunFam" id="3.40.20.10:FF:000001">
    <property type="entry name" value="Gelsolin"/>
    <property type="match status" value="1"/>
</dbReference>
<evidence type="ECO:0000259" key="10">
    <source>
        <dbReference type="Pfam" id="PF00626"/>
    </source>
</evidence>
<evidence type="ECO:0000313" key="13">
    <source>
        <dbReference type="Proteomes" id="UP000604825"/>
    </source>
</evidence>
<dbReference type="PANTHER" id="PTHR33642:SF4">
    <property type="entry name" value="COX1_OXI3 INTRON 1 PROTEIN-RELATED"/>
    <property type="match status" value="1"/>
</dbReference>
<dbReference type="GO" id="GO:0051014">
    <property type="term" value="P:actin filament severing"/>
    <property type="evidence" value="ECO:0007669"/>
    <property type="project" value="UniProtKB-ARBA"/>
</dbReference>
<dbReference type="GO" id="GO:0032432">
    <property type="term" value="C:actin filament bundle"/>
    <property type="evidence" value="ECO:0007669"/>
    <property type="project" value="UniProtKB-ARBA"/>
</dbReference>
<evidence type="ECO:0000256" key="2">
    <source>
        <dbReference type="ARBA" id="ARBA00008418"/>
    </source>
</evidence>
<feature type="region of interest" description="Disordered" evidence="9">
    <location>
        <begin position="1"/>
        <end position="33"/>
    </location>
</feature>
<dbReference type="GO" id="GO:0005739">
    <property type="term" value="C:mitochondrion"/>
    <property type="evidence" value="ECO:0007669"/>
    <property type="project" value="TreeGrafter"/>
</dbReference>
<feature type="domain" description="Gelsolin-like" evidence="10">
    <location>
        <begin position="62"/>
        <end position="142"/>
    </location>
</feature>
<dbReference type="InterPro" id="IPR024937">
    <property type="entry name" value="Domain_X"/>
</dbReference>
<dbReference type="SUPFAM" id="SSF82754">
    <property type="entry name" value="C-terminal, gelsolin-like domain of Sec23/24"/>
    <property type="match status" value="1"/>
</dbReference>
<dbReference type="CDD" id="cd11290">
    <property type="entry name" value="gelsolin_S1_like"/>
    <property type="match status" value="1"/>
</dbReference>
<feature type="domain" description="Gelsolin-like" evidence="10">
    <location>
        <begin position="577"/>
        <end position="648"/>
    </location>
</feature>
<evidence type="ECO:0000256" key="6">
    <source>
        <dbReference type="ARBA" id="ARBA00023203"/>
    </source>
</evidence>
<feature type="domain" description="Gelsolin-like" evidence="10">
    <location>
        <begin position="182"/>
        <end position="243"/>
    </location>
</feature>
<dbReference type="Proteomes" id="UP000604825">
    <property type="component" value="Unassembled WGS sequence"/>
</dbReference>
<dbReference type="GO" id="GO:0003964">
    <property type="term" value="F:RNA-directed DNA polymerase activity"/>
    <property type="evidence" value="ECO:0007669"/>
    <property type="project" value="TreeGrafter"/>
</dbReference>
<proteinExistence type="inferred from homology"/>
<comment type="similarity">
    <text evidence="2">Belongs to the villin/gelsolin family.</text>
</comment>
<keyword evidence="13" id="KW-1185">Reference proteome</keyword>
<organism evidence="12 13">
    <name type="scientific">Miscanthus lutarioriparius</name>
    <dbReference type="NCBI Taxonomy" id="422564"/>
    <lineage>
        <taxon>Eukaryota</taxon>
        <taxon>Viridiplantae</taxon>
        <taxon>Streptophyta</taxon>
        <taxon>Embryophyta</taxon>
        <taxon>Tracheophyta</taxon>
        <taxon>Spermatophyta</taxon>
        <taxon>Magnoliopsida</taxon>
        <taxon>Liliopsida</taxon>
        <taxon>Poales</taxon>
        <taxon>Poaceae</taxon>
        <taxon>PACMAD clade</taxon>
        <taxon>Panicoideae</taxon>
        <taxon>Andropogonodae</taxon>
        <taxon>Andropogoneae</taxon>
        <taxon>Saccharinae</taxon>
        <taxon>Miscanthus</taxon>
    </lineage>
</organism>
<feature type="region of interest" description="Disordered" evidence="9">
    <location>
        <begin position="672"/>
        <end position="718"/>
    </location>
</feature>
<feature type="coiled-coil region" evidence="8">
    <location>
        <begin position="1300"/>
        <end position="1327"/>
    </location>
</feature>
<reference evidence="12" key="1">
    <citation type="submission" date="2020-10" db="EMBL/GenBank/DDBJ databases">
        <authorList>
            <person name="Han B."/>
            <person name="Lu T."/>
            <person name="Zhao Q."/>
            <person name="Huang X."/>
            <person name="Zhao Y."/>
        </authorList>
    </citation>
    <scope>NUCLEOTIDE SEQUENCE</scope>
</reference>
<feature type="compositionally biased region" description="Basic and acidic residues" evidence="9">
    <location>
        <begin position="672"/>
        <end position="682"/>
    </location>
</feature>
<dbReference type="CDD" id="cd11288">
    <property type="entry name" value="gelsolin_S5_like"/>
    <property type="match status" value="1"/>
</dbReference>
<feature type="domain" description="Gelsolin-like" evidence="10">
    <location>
        <begin position="371"/>
        <end position="439"/>
    </location>
</feature>
<dbReference type="FunFam" id="3.40.20.10:FF:000033">
    <property type="entry name" value="Villin-4"/>
    <property type="match status" value="1"/>
</dbReference>
<evidence type="ECO:0000256" key="8">
    <source>
        <dbReference type="SAM" id="Coils"/>
    </source>
</evidence>
<feature type="domain" description="Gelsolin-like" evidence="10">
    <location>
        <begin position="490"/>
        <end position="531"/>
    </location>
</feature>
<accession>A0A811SN92</accession>
<keyword evidence="6" id="KW-0009">Actin-binding</keyword>
<dbReference type="InterPro" id="IPR007123">
    <property type="entry name" value="Gelsolin-like_dom"/>
</dbReference>
<comment type="subcellular location">
    <subcellularLocation>
        <location evidence="1">Cytoplasm</location>
        <location evidence="1">Cytoskeleton</location>
    </subcellularLocation>
</comment>
<gene>
    <name evidence="12" type="ORF">NCGR_LOCUS66098</name>
</gene>
<comment type="caution">
    <text evidence="12">The sequence shown here is derived from an EMBL/GenBank/DDBJ whole genome shotgun (WGS) entry which is preliminary data.</text>
</comment>
<dbReference type="GO" id="GO:0051693">
    <property type="term" value="P:actin filament capping"/>
    <property type="evidence" value="ECO:0007669"/>
    <property type="project" value="UniProtKB-ARBA"/>
</dbReference>
<keyword evidence="7" id="KW-0206">Cytoskeleton</keyword>
<dbReference type="GO" id="GO:0090615">
    <property type="term" value="P:mitochondrial mRNA processing"/>
    <property type="evidence" value="ECO:0007669"/>
    <property type="project" value="TreeGrafter"/>
</dbReference>
<keyword evidence="4" id="KW-0677">Repeat</keyword>
<evidence type="ECO:0000256" key="4">
    <source>
        <dbReference type="ARBA" id="ARBA00022737"/>
    </source>
</evidence>
<feature type="compositionally biased region" description="Polar residues" evidence="9">
    <location>
        <begin position="689"/>
        <end position="711"/>
    </location>
</feature>
<dbReference type="InterPro" id="IPR029006">
    <property type="entry name" value="ADF-H/Gelsolin-like_dom_sf"/>
</dbReference>
<evidence type="ECO:0000256" key="1">
    <source>
        <dbReference type="ARBA" id="ARBA00004245"/>
    </source>
</evidence>
<dbReference type="GO" id="GO:0051015">
    <property type="term" value="F:actin filament binding"/>
    <property type="evidence" value="ECO:0007669"/>
    <property type="project" value="InterPro"/>
</dbReference>
<dbReference type="GO" id="GO:0006315">
    <property type="term" value="P:homing of group II introns"/>
    <property type="evidence" value="ECO:0007669"/>
    <property type="project" value="TreeGrafter"/>
</dbReference>
<dbReference type="InterPro" id="IPR007122">
    <property type="entry name" value="Villin/Gelsolin"/>
</dbReference>
<feature type="region of interest" description="Disordered" evidence="9">
    <location>
        <begin position="734"/>
        <end position="767"/>
    </location>
</feature>
<dbReference type="EMBL" id="CAJGYO010000368">
    <property type="protein sequence ID" value="CAD6342000.1"/>
    <property type="molecule type" value="Genomic_DNA"/>
</dbReference>
<feature type="domain" description="Domain X" evidence="11">
    <location>
        <begin position="1329"/>
        <end position="1429"/>
    </location>
</feature>
<dbReference type="OrthoDB" id="658143at2759"/>
<evidence type="ECO:0000259" key="11">
    <source>
        <dbReference type="Pfam" id="PF01348"/>
    </source>
</evidence>
<sequence>MAAPGPAIKHTFSSLLKQKPPKTSPTKSRGPMAVSMREVDPVFQGAGQKDGLEIWRIEKLQAVPVPKELYGKFFTGDSYIVLKTTALKNGSFRHDIHYWLGKDTSQDEAGTAAIKTVELDAALGGRAVQYREIQGNETEKFLSYFKPCIIPEEGGVASGFRHAEVNEREHKTRLFVCRGKHTVHVKEVPFARASLNHDDIFILDTKSKIFQFNGSNSSIQERAKALEVVQHLKDTNHDGKCEVAAVEIYVWMGRETTLEERKRGGSAAEELLREGNRPKSHIIRLMEGFETITFKSKFDKWPKKADAVVSDESRGKVAALLKRQGFNFKGPAKAAPVKQEPQPQIDCTGNLQVWRVNGSDKTFLSFSEQCKFYSGDCYIFQYTYPGDNGDECLIGTWFGKKSVQEERSAAISLADKMIESLKFQAVLVRVYEGKEPIEFFPIFQNLVIYKGGTSTGYKKFVSENGIEDDTYSENGVALFRVQGSGPENMQAIQVDTAASSLNSSYCYILHDGDTVFTWIGNLSSSMDQELAERQLDVIKPNLQSRMLKEGSEYDQFWKLLGVKSEYGSQKIVREIFNFTQDDLMTEDIFILDCHSCVFVWVGQRVDTKIRAQALNIGEKFLELDILMENVSRETPLYVITEGSEPQYFTRFFSWDSAKSAMHGNSFERRLSIVKDGVKPRADKPKRRPTTSTHTGRSSVPDKSQRSRSMSFSPDRVRVRGRSPAFNALAANFENPNARNLSTPPPVVRKQLPKPVSPDSSKPPPRTASIAAISSTFERPKATLIPKSIKASPDASKPQIEASKPKLETNAKEINPTKDSQIATPTVEEDVKESQAEGQAGLPIYPYDCLRTSSTNPPTDIDVTKRERKVWDDKGGIWEATKVEAEQAQDCPSAVLKPATVKQTALFFAKSKHNDTVLKDHCIGDPVTPILSYPRSQGQPLPVPTLPLRLAFRCAASVLDAVFAPRAATFAYRGRHAAVRYLKSIPSASWFFRVAIPRQPFAPRHVRRLLGAISSKVDDPGFLEFLNELFVSDAVAFELGGCELGRGLPQESELTGTLVNIFFNIVDGEIMAIREEVHKKHPRMKDDRVRHTPVRVYAVRYLDDILVVTSGSKMLTIEIRDRIIAALERDLEVKVDRLGSSIHSAVSEKIEFLGIEFQAVPPSVLHPPMSEKAKRARKKYLKMKAEKAQELKNARETRRKKLGLKILNHLFKRMRRGEEFEFDFRIEKEVQQVFRDWAEETVAQYFESREHCQYWHRLLTSGDFLSLNRVRDQLPPALVDSYDKFQETVDSFLMPMRSHDMTEEEERLAEEEEDKQYEKRTVEDLTELKMRANVPIDLVRKAVKLTGFTNSMGRPRPIKLLLCLDDVDIIKWYAGVGRRWLDFFCCCRNFKMVKTVVTYHLRFSCFLTLAEKHECTKRQAISHFTKDLKVANHDGMAEVYFPTEREIKMMGDKNLSDPKPVDGALTMILVRLAVDGTSYPCLAHFCAKTETVLYRIRLLQNRLNIDPLNEKKWVHGLGAIHESLNKKCLPLCSMHANDLFLGKITLQDIDCTQFVDVE</sequence>
<evidence type="ECO:0000256" key="7">
    <source>
        <dbReference type="ARBA" id="ARBA00023212"/>
    </source>
</evidence>
<dbReference type="FunFam" id="3.40.20.10:FF:000002">
    <property type="entry name" value="Gelsolin"/>
    <property type="match status" value="1"/>
</dbReference>
<keyword evidence="3" id="KW-0963">Cytoplasm</keyword>
<dbReference type="Pfam" id="PF01348">
    <property type="entry name" value="Intron_maturas2"/>
    <property type="match status" value="1"/>
</dbReference>
<dbReference type="SMART" id="SM00262">
    <property type="entry name" value="GEL"/>
    <property type="match status" value="5"/>
</dbReference>
<name>A0A811SN92_9POAL</name>
<evidence type="ECO:0000313" key="12">
    <source>
        <dbReference type="EMBL" id="CAD6342000.1"/>
    </source>
</evidence>
<keyword evidence="5" id="KW-0106">Calcium</keyword>
<feature type="region of interest" description="Disordered" evidence="9">
    <location>
        <begin position="785"/>
        <end position="828"/>
    </location>
</feature>
<dbReference type="CDD" id="cd11293">
    <property type="entry name" value="gelsolin_S4_like"/>
    <property type="match status" value="1"/>
</dbReference>
<dbReference type="Pfam" id="PF00626">
    <property type="entry name" value="Gelsolin"/>
    <property type="match status" value="5"/>
</dbReference>
<evidence type="ECO:0000256" key="5">
    <source>
        <dbReference type="ARBA" id="ARBA00022837"/>
    </source>
</evidence>
<dbReference type="SUPFAM" id="SSF55753">
    <property type="entry name" value="Actin depolymerizing proteins"/>
    <property type="match status" value="5"/>
</dbReference>
<dbReference type="Gene3D" id="3.40.20.10">
    <property type="entry name" value="Severin"/>
    <property type="match status" value="6"/>
</dbReference>
<protein>
    <submittedName>
        <fullName evidence="12">Uncharacterized protein</fullName>
    </submittedName>
</protein>
<evidence type="ECO:0000256" key="3">
    <source>
        <dbReference type="ARBA" id="ARBA00022490"/>
    </source>
</evidence>
<keyword evidence="8" id="KW-0175">Coiled coil</keyword>
<dbReference type="PRINTS" id="PR00597">
    <property type="entry name" value="GELSOLIN"/>
</dbReference>
<evidence type="ECO:0000256" key="9">
    <source>
        <dbReference type="SAM" id="MobiDB-lite"/>
    </source>
</evidence>